<protein>
    <submittedName>
        <fullName evidence="4">Uncharacterized protein</fullName>
    </submittedName>
</protein>
<gene>
    <name evidence="4" type="ORF">BTO14_05205</name>
</gene>
<feature type="domain" description="Secretion system C-terminal sorting" evidence="2">
    <location>
        <begin position="643"/>
        <end position="714"/>
    </location>
</feature>
<evidence type="ECO:0000256" key="1">
    <source>
        <dbReference type="ARBA" id="ARBA00022729"/>
    </source>
</evidence>
<evidence type="ECO:0000259" key="3">
    <source>
        <dbReference type="Pfam" id="PF24208"/>
    </source>
</evidence>
<dbReference type="Pfam" id="PF15892">
    <property type="entry name" value="BNR_4"/>
    <property type="match status" value="1"/>
</dbReference>
<dbReference type="Gene3D" id="2.80.10.50">
    <property type="match status" value="1"/>
</dbReference>
<dbReference type="EMBL" id="MSCK01000001">
    <property type="protein sequence ID" value="PQJ72692.1"/>
    <property type="molecule type" value="Genomic_DNA"/>
</dbReference>
<comment type="caution">
    <text evidence="4">The sequence shown here is derived from an EMBL/GenBank/DDBJ whole genome shotgun (WGS) entry which is preliminary data.</text>
</comment>
<accession>A0A2P6CCR7</accession>
<dbReference type="InterPro" id="IPR057036">
    <property type="entry name" value="Beta-tre_PLH30"/>
</dbReference>
<dbReference type="SUPFAM" id="SSF50370">
    <property type="entry name" value="Ricin B-like lectins"/>
    <property type="match status" value="1"/>
</dbReference>
<dbReference type="AlphaFoldDB" id="A0A2P6CCR7"/>
<keyword evidence="1" id="KW-0732">Signal</keyword>
<name>A0A2P6CCR7_9FLAO</name>
<evidence type="ECO:0000259" key="2">
    <source>
        <dbReference type="Pfam" id="PF18962"/>
    </source>
</evidence>
<proteinExistence type="predicted"/>
<dbReference type="RefSeq" id="WP_105048352.1">
    <property type="nucleotide sequence ID" value="NZ_CP150661.1"/>
</dbReference>
<sequence length="715" mass="78523">MNDLKEQTLTNAKIRITYTIKLFAIVLFLLSFKNTFAQKVEFLERSEVTNEGLYFWYPDKNGEKVKAFHYAPSISPRGDCLTVVNGYIFFGWYKGGMKNGRDLMISRKKIGSGKWVTVQLPHKNTLIGPKVNSWGDSHKTISIGVSKTDGTVHVFYDHHNDPLKYIVSKKNTAFAKDSDFKIGMFNKTRGYLAAGQNVTITYPAVTENDKGNLIVNYRKGSAVGGNEMVHVYNGSTSTWSKAKMVIRGSGKGFVETKDRNYAYAPAPVLAGGDLYYGFSVRWARKKADGVLNEGVYVANAGSTMTGAWKDVDGKTQPMPIQDYSPLLIDLPATKDGKGSSGGPSMAVSDKGDIHISYRGRGNDTKYHYTYVRKAGQTEFTKHSGVGKTGIAYGDRIYNTSINKSKGIITIQSTAAGEFKYRNDLVYQTKDTLGSSGVRLVDGNLVVIAEDRGDTKTDSQGIFSYVFKISDDNVSTPPPTSGDITASWYKVKNVSTGRFLQGVPSSTVIQTNTGQSGYDKQWRLVRTGTGSYFNIDNRKASNSNSSGMLAEGANNTIVGTQTEPVKFQSDKQWSVISLGNNIYQFKLKKNNRFLSQNSSNKGVLVTSGSANTTKWQLIATSTALSKTSEKENILQTDDITTVAVYPNPARSSFNISLKGITKADISISNMLGKLIYKNTTTSGTLEIINEEKFAPGIYLINVVGDGKSYQRKLVIE</sequence>
<dbReference type="OrthoDB" id="9800925at2"/>
<organism evidence="4 5">
    <name type="scientific">Polaribacter butkevichii</name>
    <dbReference type="NCBI Taxonomy" id="218490"/>
    <lineage>
        <taxon>Bacteria</taxon>
        <taxon>Pseudomonadati</taxon>
        <taxon>Bacteroidota</taxon>
        <taxon>Flavobacteriia</taxon>
        <taxon>Flavobacteriales</taxon>
        <taxon>Flavobacteriaceae</taxon>
    </lineage>
</organism>
<dbReference type="NCBIfam" id="TIGR04183">
    <property type="entry name" value="Por_Secre_tail"/>
    <property type="match status" value="1"/>
</dbReference>
<dbReference type="InterPro" id="IPR035992">
    <property type="entry name" value="Ricin_B-like_lectins"/>
</dbReference>
<feature type="domain" description="Endo-acting ulvan lyase beta-trefoil" evidence="3">
    <location>
        <begin position="488"/>
        <end position="614"/>
    </location>
</feature>
<keyword evidence="5" id="KW-1185">Reference proteome</keyword>
<dbReference type="Pfam" id="PF18962">
    <property type="entry name" value="Por_Secre_tail"/>
    <property type="match status" value="1"/>
</dbReference>
<dbReference type="InterPro" id="IPR026444">
    <property type="entry name" value="Secre_tail"/>
</dbReference>
<reference evidence="4 5" key="1">
    <citation type="submission" date="2016-12" db="EMBL/GenBank/DDBJ databases">
        <title>Trade-off between light-utilization and light-protection in marine flavobacteria.</title>
        <authorList>
            <person name="Kumagai Y."/>
            <person name="Yoshizawa S."/>
            <person name="Kogure K."/>
            <person name="Iwasaki W."/>
        </authorList>
    </citation>
    <scope>NUCLEOTIDE SEQUENCE [LARGE SCALE GENOMIC DNA]</scope>
    <source>
        <strain evidence="4 5">KCTC 12100</strain>
    </source>
</reference>
<evidence type="ECO:0000313" key="4">
    <source>
        <dbReference type="EMBL" id="PQJ72692.1"/>
    </source>
</evidence>
<dbReference type="Proteomes" id="UP000247345">
    <property type="component" value="Unassembled WGS sequence"/>
</dbReference>
<dbReference type="Pfam" id="PF24208">
    <property type="entry name" value="Beta-tre_PLH30"/>
    <property type="match status" value="1"/>
</dbReference>
<evidence type="ECO:0000313" key="5">
    <source>
        <dbReference type="Proteomes" id="UP000247345"/>
    </source>
</evidence>